<reference evidence="2 3" key="1">
    <citation type="submission" date="2011-12" db="EMBL/GenBank/DDBJ databases">
        <title>The complete genome of Niastella koreensis GR20-10.</title>
        <authorList>
            <consortium name="US DOE Joint Genome Institute (JGI-PGF)"/>
            <person name="Lucas S."/>
            <person name="Han J."/>
            <person name="Lapidus A."/>
            <person name="Bruce D."/>
            <person name="Goodwin L."/>
            <person name="Pitluck S."/>
            <person name="Peters L."/>
            <person name="Kyrpides N."/>
            <person name="Mavromatis K."/>
            <person name="Ivanova N."/>
            <person name="Mikhailova N."/>
            <person name="Davenport K."/>
            <person name="Saunders E."/>
            <person name="Detter J.C."/>
            <person name="Tapia R."/>
            <person name="Han C."/>
            <person name="Land M."/>
            <person name="Hauser L."/>
            <person name="Markowitz V."/>
            <person name="Cheng J.-F."/>
            <person name="Hugenholtz P."/>
            <person name="Woyke T."/>
            <person name="Wu D."/>
            <person name="Tindall B."/>
            <person name="Pomrenke H."/>
            <person name="Brambilla E."/>
            <person name="Klenk H.-P."/>
            <person name="Eisen J.A."/>
        </authorList>
    </citation>
    <scope>NUCLEOTIDE SEQUENCE [LARGE SCALE GENOMIC DNA]</scope>
    <source>
        <strain evidence="3">DSM 17620 / KACC 11465 / NBRC 106392 / GR20-10</strain>
    </source>
</reference>
<dbReference type="HOGENOM" id="CLU_071588_0_0_10"/>
<evidence type="ECO:0000313" key="2">
    <source>
        <dbReference type="EMBL" id="AEV97930.1"/>
    </source>
</evidence>
<dbReference type="RefSeq" id="WP_014217844.1">
    <property type="nucleotide sequence ID" value="NC_016609.1"/>
</dbReference>
<dbReference type="eggNOG" id="COG3637">
    <property type="taxonomic scope" value="Bacteria"/>
</dbReference>
<dbReference type="PATRIC" id="fig|700598.3.peg.1589"/>
<dbReference type="Pfam" id="PF19573">
    <property type="entry name" value="DUF6089"/>
    <property type="match status" value="1"/>
</dbReference>
<dbReference type="InterPro" id="IPR045743">
    <property type="entry name" value="DUF6089"/>
</dbReference>
<feature type="domain" description="DUF6089" evidence="1">
    <location>
        <begin position="4"/>
        <end position="199"/>
    </location>
</feature>
<dbReference type="AlphaFoldDB" id="G8T6S7"/>
<gene>
    <name evidence="2" type="ordered locus">Niako_1561</name>
</gene>
<dbReference type="Proteomes" id="UP000005438">
    <property type="component" value="Chromosome"/>
</dbReference>
<evidence type="ECO:0000313" key="3">
    <source>
        <dbReference type="Proteomes" id="UP000005438"/>
    </source>
</evidence>
<evidence type="ECO:0000259" key="1">
    <source>
        <dbReference type="Pfam" id="PF19573"/>
    </source>
</evidence>
<proteinExistence type="predicted"/>
<dbReference type="KEGG" id="nko:Niako_1561"/>
<dbReference type="SUPFAM" id="SSF56925">
    <property type="entry name" value="OMPA-like"/>
    <property type="match status" value="1"/>
</dbReference>
<dbReference type="InterPro" id="IPR011250">
    <property type="entry name" value="OMP/PagP_B-barrel"/>
</dbReference>
<name>G8T6S7_NIAKG</name>
<organism evidence="2 3">
    <name type="scientific">Niastella koreensis (strain DSM 17620 / KACC 11465 / NBRC 106392 / GR20-10)</name>
    <dbReference type="NCBI Taxonomy" id="700598"/>
    <lineage>
        <taxon>Bacteria</taxon>
        <taxon>Pseudomonadati</taxon>
        <taxon>Bacteroidota</taxon>
        <taxon>Chitinophagia</taxon>
        <taxon>Chitinophagales</taxon>
        <taxon>Chitinophagaceae</taxon>
        <taxon>Niastella</taxon>
    </lineage>
</organism>
<sequence>MRKLLLLSMFCPVIALSQQRFHVTLFGGLSNYAGDLQDHRFTLQQSNFAFGAGLKYDITPHFAARLAYNHATIEGDDKKSSDPVLQARNLSFISRINEGSLLFEYTPLNMEDYLISPFVYGGVTVFHFNPYAYDSIGNKIYLKPLSTEGQGLAADRKPYNLTQFAIPVGIGVKFRINDNTVLAYELSARKTFTDYLDDVSTTYFDQATLAAAHGQKAVEMAYRGNELKNGNPNYPDQGVIRGGSKYKDWYYFTGFTLYIGIGGGNGGGPFSGGTRGGRNQLGCPRVL</sequence>
<protein>
    <recommendedName>
        <fullName evidence="1">DUF6089 domain-containing protein</fullName>
    </recommendedName>
</protein>
<dbReference type="OrthoDB" id="654178at2"/>
<dbReference type="Gene3D" id="2.40.160.20">
    <property type="match status" value="1"/>
</dbReference>
<dbReference type="EMBL" id="CP003178">
    <property type="protein sequence ID" value="AEV97930.1"/>
    <property type="molecule type" value="Genomic_DNA"/>
</dbReference>
<accession>G8T6S7</accession>
<dbReference type="STRING" id="700598.Niako_1561"/>